<dbReference type="Pfam" id="PF22484">
    <property type="entry name" value="DUF6986"/>
    <property type="match status" value="1"/>
</dbReference>
<reference evidence="1 2" key="1">
    <citation type="submission" date="2013-12" db="EMBL/GenBank/DDBJ databases">
        <authorList>
            <person name="Zelazny A."/>
            <person name="Olivier K."/>
            <person name="Holland S."/>
            <person name="Lenaerts A."/>
            <person name="Ordway D."/>
            <person name="DeGroote M.A."/>
            <person name="Parker T."/>
            <person name="Sizemore C."/>
            <person name="Tallon L.J."/>
            <person name="Sadzewicz L.K."/>
            <person name="Sengamalay N."/>
            <person name="Fraser C.M."/>
            <person name="Hine E."/>
            <person name="Shefchek K.A."/>
            <person name="Das S.P."/>
            <person name="Tettelin H."/>
        </authorList>
    </citation>
    <scope>NUCLEOTIDE SEQUENCE [LARGE SCALE GENOMIC DNA]</scope>
    <source>
        <strain evidence="1 2">1513</strain>
    </source>
</reference>
<dbReference type="PATRIC" id="fig|1299321.3.peg.3278"/>
<sequence>MTRWLATYGFHRRALAVAGPRIAAYLQRQGGGVVDEPATAQALATGILRGLDCGAYTDSALPPGCDRAVLDQLVQRNTVDAATGGTDQR</sequence>
<organism evidence="1 2">
    <name type="scientific">Mycobacteroides abscessus subsp. bolletii 1513</name>
    <dbReference type="NCBI Taxonomy" id="1299321"/>
    <lineage>
        <taxon>Bacteria</taxon>
        <taxon>Bacillati</taxon>
        <taxon>Actinomycetota</taxon>
        <taxon>Actinomycetes</taxon>
        <taxon>Mycobacteriales</taxon>
        <taxon>Mycobacteriaceae</taxon>
        <taxon>Mycobacteroides</taxon>
        <taxon>Mycobacteroides abscessus</taxon>
    </lineage>
</organism>
<accession>X8DUN5</accession>
<comment type="caution">
    <text evidence="1">The sequence shown here is derived from an EMBL/GenBank/DDBJ whole genome shotgun (WGS) entry which is preliminary data.</text>
</comment>
<name>X8DUN5_9MYCO</name>
<evidence type="ECO:0008006" key="3">
    <source>
        <dbReference type="Google" id="ProtNLM"/>
    </source>
</evidence>
<dbReference type="Proteomes" id="UP000023351">
    <property type="component" value="Unassembled WGS sequence"/>
</dbReference>
<dbReference type="InterPro" id="IPR054255">
    <property type="entry name" value="DUF6986"/>
</dbReference>
<gene>
    <name evidence="1" type="ORF">I540_3416</name>
</gene>
<proteinExistence type="predicted"/>
<protein>
    <recommendedName>
        <fullName evidence="3">TetR family transcriptional regulator</fullName>
    </recommendedName>
</protein>
<evidence type="ECO:0000313" key="2">
    <source>
        <dbReference type="Proteomes" id="UP000023351"/>
    </source>
</evidence>
<dbReference type="AlphaFoldDB" id="X8DUN5"/>
<evidence type="ECO:0000313" key="1">
    <source>
        <dbReference type="EMBL" id="EUA71423.1"/>
    </source>
</evidence>
<dbReference type="EMBL" id="JAOJ01000002">
    <property type="protein sequence ID" value="EUA71423.1"/>
    <property type="molecule type" value="Genomic_DNA"/>
</dbReference>